<protein>
    <recommendedName>
        <fullName evidence="2">Peptidase C14 caspase domain-containing protein</fullName>
    </recommendedName>
</protein>
<dbReference type="InterPro" id="IPR011600">
    <property type="entry name" value="Pept_C14_caspase"/>
</dbReference>
<evidence type="ECO:0000256" key="1">
    <source>
        <dbReference type="ARBA" id="ARBA00009005"/>
    </source>
</evidence>
<comment type="similarity">
    <text evidence="1">Belongs to the peptidase C14B family.</text>
</comment>
<feature type="domain" description="Peptidase C14 caspase" evidence="2">
    <location>
        <begin position="15"/>
        <end position="93"/>
    </location>
</feature>
<organism evidence="3 4">
    <name type="scientific">Dipteronia dyeriana</name>
    <dbReference type="NCBI Taxonomy" id="168575"/>
    <lineage>
        <taxon>Eukaryota</taxon>
        <taxon>Viridiplantae</taxon>
        <taxon>Streptophyta</taxon>
        <taxon>Embryophyta</taxon>
        <taxon>Tracheophyta</taxon>
        <taxon>Spermatophyta</taxon>
        <taxon>Magnoliopsida</taxon>
        <taxon>eudicotyledons</taxon>
        <taxon>Gunneridae</taxon>
        <taxon>Pentapetalae</taxon>
        <taxon>rosids</taxon>
        <taxon>malvids</taxon>
        <taxon>Sapindales</taxon>
        <taxon>Sapindaceae</taxon>
        <taxon>Hippocastanoideae</taxon>
        <taxon>Acereae</taxon>
        <taxon>Dipteronia</taxon>
    </lineage>
</organism>
<dbReference type="GO" id="GO:0006508">
    <property type="term" value="P:proteolysis"/>
    <property type="evidence" value="ECO:0007669"/>
    <property type="project" value="InterPro"/>
</dbReference>
<dbReference type="AlphaFoldDB" id="A0AAD9TG14"/>
<dbReference type="GO" id="GO:0004197">
    <property type="term" value="F:cysteine-type endopeptidase activity"/>
    <property type="evidence" value="ECO:0007669"/>
    <property type="project" value="InterPro"/>
</dbReference>
<evidence type="ECO:0000313" key="4">
    <source>
        <dbReference type="Proteomes" id="UP001280121"/>
    </source>
</evidence>
<dbReference type="Gene3D" id="3.40.50.12660">
    <property type="match status" value="1"/>
</dbReference>
<gene>
    <name evidence="3" type="ORF">Ddye_029705</name>
</gene>
<name>A0AAD9TG14_9ROSI</name>
<evidence type="ECO:0000313" key="3">
    <source>
        <dbReference type="EMBL" id="KAK2634913.1"/>
    </source>
</evidence>
<dbReference type="PANTHER" id="PTHR48104">
    <property type="entry name" value="METACASPASE-4"/>
    <property type="match status" value="1"/>
</dbReference>
<reference evidence="3" key="1">
    <citation type="journal article" date="2023" name="Plant J.">
        <title>Genome sequences and population genomics provide insights into the demographic history, inbreeding, and mutation load of two 'living fossil' tree species of Dipteronia.</title>
        <authorList>
            <person name="Feng Y."/>
            <person name="Comes H.P."/>
            <person name="Chen J."/>
            <person name="Zhu S."/>
            <person name="Lu R."/>
            <person name="Zhang X."/>
            <person name="Li P."/>
            <person name="Qiu J."/>
            <person name="Olsen K.M."/>
            <person name="Qiu Y."/>
        </authorList>
    </citation>
    <scope>NUCLEOTIDE SEQUENCE</scope>
    <source>
        <strain evidence="3">KIB01</strain>
    </source>
</reference>
<dbReference type="InterPro" id="IPR050452">
    <property type="entry name" value="Metacaspase"/>
</dbReference>
<accession>A0AAD9TG14</accession>
<dbReference type="Pfam" id="PF00656">
    <property type="entry name" value="Peptidase_C14"/>
    <property type="match status" value="1"/>
</dbReference>
<dbReference type="Proteomes" id="UP001280121">
    <property type="component" value="Unassembled WGS sequence"/>
</dbReference>
<dbReference type="EMBL" id="JANJYI010000009">
    <property type="protein sequence ID" value="KAK2634913.1"/>
    <property type="molecule type" value="Genomic_DNA"/>
</dbReference>
<dbReference type="GO" id="GO:0005737">
    <property type="term" value="C:cytoplasm"/>
    <property type="evidence" value="ECO:0007669"/>
    <property type="project" value="TreeGrafter"/>
</dbReference>
<proteinExistence type="inferred from homology"/>
<evidence type="ECO:0000259" key="2">
    <source>
        <dbReference type="Pfam" id="PF00656"/>
    </source>
</evidence>
<dbReference type="PANTHER" id="PTHR48104:SF7">
    <property type="entry name" value="METACASPASE-9"/>
    <property type="match status" value="1"/>
</dbReference>
<keyword evidence="4" id="KW-1185">Reference proteome</keyword>
<sequence>MEIKWRRESKEGQFELHGCINDVVTIKEVLIKRFGFEPSGMELLTDDAPGPGSSLVIPTGANIKAALKRMVDGAEAGDVLFFHYSGHGTKIPSVKPGRSYCA</sequence>
<comment type="caution">
    <text evidence="3">The sequence shown here is derived from an EMBL/GenBank/DDBJ whole genome shotgun (WGS) entry which is preliminary data.</text>
</comment>